<organism evidence="1 2">
    <name type="scientific">Escherichia coli</name>
    <dbReference type="NCBI Taxonomy" id="562"/>
    <lineage>
        <taxon>Bacteria</taxon>
        <taxon>Pseudomonadati</taxon>
        <taxon>Pseudomonadota</taxon>
        <taxon>Gammaproteobacteria</taxon>
        <taxon>Enterobacterales</taxon>
        <taxon>Enterobacteriaceae</taxon>
        <taxon>Escherichia</taxon>
    </lineage>
</organism>
<dbReference type="AlphaFoldDB" id="A0A376KQF8"/>
<gene>
    <name evidence="1" type="ORF">NCTC10418_01186</name>
</gene>
<dbReference type="InterPro" id="IPR016502">
    <property type="entry name" value="T2SSS_2"/>
</dbReference>
<proteinExistence type="predicted"/>
<dbReference type="Gene3D" id="3.30.300.250">
    <property type="match status" value="1"/>
</dbReference>
<name>A0A376KQF8_ECOLX</name>
<dbReference type="Pfam" id="PF16549">
    <property type="entry name" value="T2SSS_2"/>
    <property type="match status" value="1"/>
</dbReference>
<dbReference type="EMBL" id="UFZQ01000001">
    <property type="protein sequence ID" value="STE83531.1"/>
    <property type="molecule type" value="Genomic_DNA"/>
</dbReference>
<keyword evidence="1" id="KW-0449">Lipoprotein</keyword>
<accession>A0A376KQF8</accession>
<dbReference type="Proteomes" id="UP000255460">
    <property type="component" value="Unassembled WGS sequence"/>
</dbReference>
<protein>
    <submittedName>
        <fullName evidence="1">Type II secretion system lipoprotein</fullName>
    </submittedName>
</protein>
<reference evidence="1 2" key="1">
    <citation type="submission" date="2018-06" db="EMBL/GenBank/DDBJ databases">
        <authorList>
            <consortium name="Pathogen Informatics"/>
            <person name="Doyle S."/>
        </authorList>
    </citation>
    <scope>NUCLEOTIDE SEQUENCE [LARGE SCALE GENOMIC DNA]</scope>
    <source>
        <strain evidence="1 2">NCTC10418</strain>
    </source>
</reference>
<evidence type="ECO:0000313" key="2">
    <source>
        <dbReference type="Proteomes" id="UP000255460"/>
    </source>
</evidence>
<evidence type="ECO:0000313" key="1">
    <source>
        <dbReference type="EMBL" id="STE83531.1"/>
    </source>
</evidence>
<sequence>MAVPAIMKTPVCWRKNRRKNISQNLPIKSAGYTLVLAQSSGTTVKMTIISEAGTQTTQTPDAFLISYQRQMCADPTVKLMLTEGINYSITINDTRTGNQYQRKLDRTTCGIVKA</sequence>